<feature type="compositionally biased region" description="Pro residues" evidence="1">
    <location>
        <begin position="485"/>
        <end position="503"/>
    </location>
</feature>
<evidence type="ECO:0008006" key="5">
    <source>
        <dbReference type="Google" id="ProtNLM"/>
    </source>
</evidence>
<feature type="region of interest" description="Disordered" evidence="1">
    <location>
        <begin position="467"/>
        <end position="522"/>
    </location>
</feature>
<accession>A0A5C1APJ5</accession>
<dbReference type="RefSeq" id="WP_149115332.1">
    <property type="nucleotide sequence ID" value="NZ_CP042425.1"/>
</dbReference>
<dbReference type="Gene3D" id="2.60.40.10">
    <property type="entry name" value="Immunoglobulins"/>
    <property type="match status" value="1"/>
</dbReference>
<feature type="region of interest" description="Disordered" evidence="1">
    <location>
        <begin position="198"/>
        <end position="241"/>
    </location>
</feature>
<protein>
    <recommendedName>
        <fullName evidence="5">Fibronectin type-III domain-containing protein</fullName>
    </recommendedName>
</protein>
<evidence type="ECO:0000256" key="1">
    <source>
        <dbReference type="SAM" id="MobiDB-lite"/>
    </source>
</evidence>
<organism evidence="3 4">
    <name type="scientific">Limnoglobus roseus</name>
    <dbReference type="NCBI Taxonomy" id="2598579"/>
    <lineage>
        <taxon>Bacteria</taxon>
        <taxon>Pseudomonadati</taxon>
        <taxon>Planctomycetota</taxon>
        <taxon>Planctomycetia</taxon>
        <taxon>Gemmatales</taxon>
        <taxon>Gemmataceae</taxon>
        <taxon>Limnoglobus</taxon>
    </lineage>
</organism>
<feature type="signal peptide" evidence="2">
    <location>
        <begin position="1"/>
        <end position="18"/>
    </location>
</feature>
<evidence type="ECO:0000313" key="4">
    <source>
        <dbReference type="Proteomes" id="UP000324974"/>
    </source>
</evidence>
<gene>
    <name evidence="3" type="ORF">PX52LOC_08220</name>
</gene>
<name>A0A5C1APJ5_9BACT</name>
<feature type="compositionally biased region" description="Basic and acidic residues" evidence="1">
    <location>
        <begin position="219"/>
        <end position="228"/>
    </location>
</feature>
<evidence type="ECO:0000256" key="2">
    <source>
        <dbReference type="SAM" id="SignalP"/>
    </source>
</evidence>
<dbReference type="OrthoDB" id="265943at2"/>
<keyword evidence="4" id="KW-1185">Reference proteome</keyword>
<sequence length="522" mass="56024">MRRLLSLVTLALGPAAFAQDTRYSPQLDIGFPVPAAVKDLNPKPAKLRLYASVNRGPFTQVSERGINDLAPIAGRQPGFIYSAKADGEEEFAVQLVYADGTVSPAVEKLRTDSRVIFDTRPPAVTVSADGAATVTWSAQDENLDADGILLECKWQNGDAKWHEVPKPRSGFAARDKYTWAGLTRESRTLEVRVTATDKAGHKTSSRVVRLPSSGTDSPRGGDDVEVTPRRAAGPVGISGRLTDDVPGQPQILYFNKRDLTIKSKLQTVTRSGVVAVHLFAKQLSANPNGNWIAAKKQACNIAYQEPNPAVEIPFTAPEDGRYGFIVIPENGAGNRDRDPASTALAQHLVEVDTKAPVVKIRRAIPTPGGSTGTRLEIEWDADDLNLMTDPIVIEYAADKTAKDWVSVAERIPNSRRYVWDVPDKTPFKVYLKVRATDKATNTGEAISVDPIIIDLDKPSAVIETVQTAGGLSPTGPGSIPTTPTERPPPSASPPSSAPPPPSSTPILPVPTGGVPDTIPKIR</sequence>
<reference evidence="4" key="1">
    <citation type="submission" date="2019-08" db="EMBL/GenBank/DDBJ databases">
        <title>Limnoglobus roseus gen. nov., sp. nov., a novel freshwater planctomycete with a giant genome from the family Gemmataceae.</title>
        <authorList>
            <person name="Kulichevskaya I.S."/>
            <person name="Naumoff D.G."/>
            <person name="Miroshnikov K."/>
            <person name="Ivanova A."/>
            <person name="Philippov D.A."/>
            <person name="Hakobyan A."/>
            <person name="Rijpstra I.C."/>
            <person name="Sinninghe Damste J.S."/>
            <person name="Liesack W."/>
            <person name="Dedysh S.N."/>
        </authorList>
    </citation>
    <scope>NUCLEOTIDE SEQUENCE [LARGE SCALE GENOMIC DNA]</scope>
    <source>
        <strain evidence="4">PX52</strain>
    </source>
</reference>
<feature type="chain" id="PRO_5022874147" description="Fibronectin type-III domain-containing protein" evidence="2">
    <location>
        <begin position="19"/>
        <end position="522"/>
    </location>
</feature>
<proteinExistence type="predicted"/>
<evidence type="ECO:0000313" key="3">
    <source>
        <dbReference type="EMBL" id="QEL21091.1"/>
    </source>
</evidence>
<dbReference type="EMBL" id="CP042425">
    <property type="protein sequence ID" value="QEL21091.1"/>
    <property type="molecule type" value="Genomic_DNA"/>
</dbReference>
<feature type="compositionally biased region" description="Low complexity" evidence="1">
    <location>
        <begin position="469"/>
        <end position="484"/>
    </location>
</feature>
<dbReference type="KEGG" id="lrs:PX52LOC_08220"/>
<dbReference type="Proteomes" id="UP000324974">
    <property type="component" value="Chromosome"/>
</dbReference>
<dbReference type="InterPro" id="IPR013783">
    <property type="entry name" value="Ig-like_fold"/>
</dbReference>
<keyword evidence="2" id="KW-0732">Signal</keyword>
<dbReference type="AlphaFoldDB" id="A0A5C1APJ5"/>